<dbReference type="GO" id="GO:0016740">
    <property type="term" value="F:transferase activity"/>
    <property type="evidence" value="ECO:0007669"/>
    <property type="project" value="UniProtKB-KW"/>
</dbReference>
<keyword evidence="7" id="KW-0472">Membrane</keyword>
<evidence type="ECO:0000256" key="1">
    <source>
        <dbReference type="ARBA" id="ARBA00004418"/>
    </source>
</evidence>
<keyword evidence="3" id="KW-0808">Transferase</keyword>
<comment type="pathway">
    <text evidence="2">Glycan biosynthesis; alginate biosynthesis.</text>
</comment>
<evidence type="ECO:0000256" key="7">
    <source>
        <dbReference type="SAM" id="Phobius"/>
    </source>
</evidence>
<evidence type="ECO:0000256" key="5">
    <source>
        <dbReference type="ARBA" id="ARBA00022764"/>
    </source>
</evidence>
<feature type="transmembrane region" description="Helical" evidence="7">
    <location>
        <begin position="203"/>
        <end position="226"/>
    </location>
</feature>
<evidence type="ECO:0000256" key="2">
    <source>
        <dbReference type="ARBA" id="ARBA00005182"/>
    </source>
</evidence>
<keyword evidence="4" id="KW-0732">Signal</keyword>
<dbReference type="Pfam" id="PF16822">
    <property type="entry name" value="ALGX"/>
    <property type="match status" value="1"/>
</dbReference>
<dbReference type="InterPro" id="IPR031811">
    <property type="entry name" value="ALGX/ALGJ_SGNH-like"/>
</dbReference>
<feature type="domain" description="AlgX/AlgJ SGNH hydrolase-like" evidence="8">
    <location>
        <begin position="292"/>
        <end position="478"/>
    </location>
</feature>
<sequence length="580" mass="66166">MRARSNRIVNLIVAIIFLLGSILVYSFIDYGRSTIDLYLKVTVPTDDIYQVFYDTGMGFNEADSVRLDVKRSEGYQNLKFAIPGNIQKVRIDLGMAPGTLELKSITFKANFHNITWDASRIYASNPALIQIEPMTLVNERLQITMTGNDPHLVLNQLDPKFGKLKDHSLLDALFYAAFVLSSVALFILLQVTNTTLRFKSIAVNRAVLSSAFVFLLAVPVFGGLILNQKQVNGENRILVTNPFLHLNDMSFRGFTGQFESFINDHFAFRDRLIRWNNDIKVKWLGMSSVDKVIIGKSGWLFYNGDGSIEDYQGLETFSDEQLQSIRDNLEERKQWLAAQGIEFYVAVAPNKNTIYPEYLPGYIRKGQNITRLDQLLAYLRSNSDIEVIDLRPTLLEHKSDGQLYRKNDTHWNELGAFYGYEKIIAEVRQDLPGIEPLSIHDFKVNSTASSGDLSTMLMIDGEISDDYLALEPVSGREVENYTKQAEPYPDSPDTIITMAPGLPADSYTLLMFRDSFAINMTPYLSRNFKRSVYVWNHHFDANIIKEEHPDVVIHELVERFLDQLLFPNPDEMRGSEDKNL</sequence>
<keyword evidence="7" id="KW-1133">Transmembrane helix</keyword>
<dbReference type="EMBL" id="CP119317">
    <property type="protein sequence ID" value="WEK54163.1"/>
    <property type="molecule type" value="Genomic_DNA"/>
</dbReference>
<protein>
    <recommendedName>
        <fullName evidence="8">AlgX/AlgJ SGNH hydrolase-like domain-containing protein</fullName>
    </recommendedName>
</protein>
<dbReference type="AlphaFoldDB" id="A0AA95EVF9"/>
<evidence type="ECO:0000313" key="10">
    <source>
        <dbReference type="Proteomes" id="UP001178662"/>
    </source>
</evidence>
<feature type="transmembrane region" description="Helical" evidence="7">
    <location>
        <begin position="7"/>
        <end position="28"/>
    </location>
</feature>
<dbReference type="CDD" id="cd14440">
    <property type="entry name" value="AlgX_N_like_3"/>
    <property type="match status" value="1"/>
</dbReference>
<evidence type="ECO:0000256" key="3">
    <source>
        <dbReference type="ARBA" id="ARBA00022679"/>
    </source>
</evidence>
<keyword evidence="7" id="KW-0812">Transmembrane</keyword>
<proteinExistence type="predicted"/>
<dbReference type="GO" id="GO:0042597">
    <property type="term" value="C:periplasmic space"/>
    <property type="evidence" value="ECO:0007669"/>
    <property type="project" value="UniProtKB-SubCell"/>
</dbReference>
<gene>
    <name evidence="9" type="ORF">P0Y55_16635</name>
</gene>
<reference evidence="9" key="1">
    <citation type="submission" date="2023-03" db="EMBL/GenBank/DDBJ databases">
        <title>Andean soil-derived lignocellulolytic bacterial consortium as a source of novel taxa and putative plastic-active enzymes.</title>
        <authorList>
            <person name="Diaz-Garcia L."/>
            <person name="Chuvochina M."/>
            <person name="Feuerriegel G."/>
            <person name="Bunk B."/>
            <person name="Sproer C."/>
            <person name="Streit W.R."/>
            <person name="Rodriguez L.M."/>
            <person name="Overmann J."/>
            <person name="Jimenez D.J."/>
        </authorList>
    </citation>
    <scope>NUCLEOTIDE SEQUENCE</scope>
    <source>
        <strain evidence="9">MAG 2441</strain>
    </source>
</reference>
<keyword evidence="6" id="KW-0016">Alginate biosynthesis</keyword>
<organism evidence="9 10">
    <name type="scientific">Candidatus Cohnella colombiensis</name>
    <dbReference type="NCBI Taxonomy" id="3121368"/>
    <lineage>
        <taxon>Bacteria</taxon>
        <taxon>Bacillati</taxon>
        <taxon>Bacillota</taxon>
        <taxon>Bacilli</taxon>
        <taxon>Bacillales</taxon>
        <taxon>Paenibacillaceae</taxon>
        <taxon>Cohnella</taxon>
    </lineage>
</organism>
<dbReference type="Proteomes" id="UP001178662">
    <property type="component" value="Chromosome"/>
</dbReference>
<accession>A0AA95EVF9</accession>
<evidence type="ECO:0000313" key="9">
    <source>
        <dbReference type="EMBL" id="WEK54163.1"/>
    </source>
</evidence>
<evidence type="ECO:0000256" key="6">
    <source>
        <dbReference type="ARBA" id="ARBA00022841"/>
    </source>
</evidence>
<keyword evidence="10" id="KW-1185">Reference proteome</keyword>
<keyword evidence="5" id="KW-0574">Periplasm</keyword>
<evidence type="ECO:0000259" key="8">
    <source>
        <dbReference type="Pfam" id="PF16822"/>
    </source>
</evidence>
<evidence type="ECO:0000256" key="4">
    <source>
        <dbReference type="ARBA" id="ARBA00022729"/>
    </source>
</evidence>
<name>A0AA95EVF9_9BACL</name>
<feature type="transmembrane region" description="Helical" evidence="7">
    <location>
        <begin position="172"/>
        <end position="191"/>
    </location>
</feature>
<dbReference type="GO" id="GO:0042121">
    <property type="term" value="P:alginic acid biosynthetic process"/>
    <property type="evidence" value="ECO:0007669"/>
    <property type="project" value="UniProtKB-KW"/>
</dbReference>
<comment type="subcellular location">
    <subcellularLocation>
        <location evidence="1">Periplasm</location>
    </subcellularLocation>
</comment>